<comment type="caution">
    <text evidence="1">The sequence shown here is derived from an EMBL/GenBank/DDBJ whole genome shotgun (WGS) entry which is preliminary data.</text>
</comment>
<organism evidence="1">
    <name type="scientific">marine sediment metagenome</name>
    <dbReference type="NCBI Taxonomy" id="412755"/>
    <lineage>
        <taxon>unclassified sequences</taxon>
        <taxon>metagenomes</taxon>
        <taxon>ecological metagenomes</taxon>
    </lineage>
</organism>
<accession>A0A0F9T0Q9</accession>
<sequence>MAKLIIENKYTTFTIQHRAACNTDENHWTGIWRDNLPKANQDAEKHRNDNKYHDVWIETKQTSVVKTLFTGI</sequence>
<gene>
    <name evidence="1" type="ORF">LCGC14_0710500</name>
</gene>
<name>A0A0F9T0Q9_9ZZZZ</name>
<evidence type="ECO:0000313" key="1">
    <source>
        <dbReference type="EMBL" id="KKN42701.1"/>
    </source>
</evidence>
<proteinExistence type="predicted"/>
<protein>
    <submittedName>
        <fullName evidence="1">Uncharacterized protein</fullName>
    </submittedName>
</protein>
<dbReference type="EMBL" id="LAZR01001562">
    <property type="protein sequence ID" value="KKN42701.1"/>
    <property type="molecule type" value="Genomic_DNA"/>
</dbReference>
<dbReference type="AlphaFoldDB" id="A0A0F9T0Q9"/>
<reference evidence="1" key="1">
    <citation type="journal article" date="2015" name="Nature">
        <title>Complex archaea that bridge the gap between prokaryotes and eukaryotes.</title>
        <authorList>
            <person name="Spang A."/>
            <person name="Saw J.H."/>
            <person name="Jorgensen S.L."/>
            <person name="Zaremba-Niedzwiedzka K."/>
            <person name="Martijn J."/>
            <person name="Lind A.E."/>
            <person name="van Eijk R."/>
            <person name="Schleper C."/>
            <person name="Guy L."/>
            <person name="Ettema T.J."/>
        </authorList>
    </citation>
    <scope>NUCLEOTIDE SEQUENCE</scope>
</reference>